<organism evidence="2">
    <name type="scientific">marine sediment metagenome</name>
    <dbReference type="NCBI Taxonomy" id="412755"/>
    <lineage>
        <taxon>unclassified sequences</taxon>
        <taxon>metagenomes</taxon>
        <taxon>ecological metagenomes</taxon>
    </lineage>
</organism>
<evidence type="ECO:0000256" key="1">
    <source>
        <dbReference type="SAM" id="MobiDB-lite"/>
    </source>
</evidence>
<sequence length="163" mass="18478">VPVLDIIHIFSNKHQKAINNYRKTGQVESEALEMRFVDRINYLFLELAECVALGYEPREIWLREALDTSGQAESAAPKPDEPILATEQGDGKPCCGHPSNEQCCEAAPPAPPATKGEQREKKQRRRPVRPRVPQDNDNIPIATQDRRFDPEVIAERARAKRQQ</sequence>
<feature type="compositionally biased region" description="Basic and acidic residues" evidence="1">
    <location>
        <begin position="144"/>
        <end position="157"/>
    </location>
</feature>
<proteinExistence type="predicted"/>
<gene>
    <name evidence="2" type="ORF">LCGC14_2630970</name>
</gene>
<comment type="caution">
    <text evidence="2">The sequence shown here is derived from an EMBL/GenBank/DDBJ whole genome shotgun (WGS) entry which is preliminary data.</text>
</comment>
<feature type="region of interest" description="Disordered" evidence="1">
    <location>
        <begin position="68"/>
        <end position="163"/>
    </location>
</feature>
<accession>A0A0F9CB97</accession>
<feature type="non-terminal residue" evidence="2">
    <location>
        <position position="1"/>
    </location>
</feature>
<dbReference type="EMBL" id="LAZR01045127">
    <property type="protein sequence ID" value="KKK99619.1"/>
    <property type="molecule type" value="Genomic_DNA"/>
</dbReference>
<dbReference type="AlphaFoldDB" id="A0A0F9CB97"/>
<protein>
    <submittedName>
        <fullName evidence="2">Uncharacterized protein</fullName>
    </submittedName>
</protein>
<reference evidence="2" key="1">
    <citation type="journal article" date="2015" name="Nature">
        <title>Complex archaea that bridge the gap between prokaryotes and eukaryotes.</title>
        <authorList>
            <person name="Spang A."/>
            <person name="Saw J.H."/>
            <person name="Jorgensen S.L."/>
            <person name="Zaremba-Niedzwiedzka K."/>
            <person name="Martijn J."/>
            <person name="Lind A.E."/>
            <person name="van Eijk R."/>
            <person name="Schleper C."/>
            <person name="Guy L."/>
            <person name="Ettema T.J."/>
        </authorList>
    </citation>
    <scope>NUCLEOTIDE SEQUENCE</scope>
</reference>
<evidence type="ECO:0000313" key="2">
    <source>
        <dbReference type="EMBL" id="KKK99619.1"/>
    </source>
</evidence>
<name>A0A0F9CB97_9ZZZZ</name>